<feature type="domain" description="OmpA-like" evidence="6">
    <location>
        <begin position="101"/>
        <end position="217"/>
    </location>
</feature>
<evidence type="ECO:0000313" key="8">
    <source>
        <dbReference type="Proteomes" id="UP000319502"/>
    </source>
</evidence>
<feature type="compositionally biased region" description="Basic and acidic residues" evidence="5">
    <location>
        <begin position="181"/>
        <end position="192"/>
    </location>
</feature>
<reference evidence="7 8" key="1">
    <citation type="submission" date="2019-07" db="EMBL/GenBank/DDBJ databases">
        <title>The pathways for chlorine oxyanion respiration interact through the shared metabolite chlorate.</title>
        <authorList>
            <person name="Barnum T.P."/>
            <person name="Cheng Y."/>
            <person name="Hill K.A."/>
            <person name="Lucas L.N."/>
            <person name="Carlson H.K."/>
            <person name="Coates J.D."/>
        </authorList>
    </citation>
    <scope>NUCLEOTIDE SEQUENCE [LARGE SCALE GENOMIC DNA]</scope>
    <source>
        <strain evidence="7 8">SFB-3</strain>
    </source>
</reference>
<dbReference type="PROSITE" id="PS51123">
    <property type="entry name" value="OMPA_2"/>
    <property type="match status" value="1"/>
</dbReference>
<dbReference type="CDD" id="cd07185">
    <property type="entry name" value="OmpA_C-like"/>
    <property type="match status" value="1"/>
</dbReference>
<dbReference type="InterPro" id="IPR050330">
    <property type="entry name" value="Bact_OuterMem_StrucFunc"/>
</dbReference>
<protein>
    <submittedName>
        <fullName evidence="7">OmpA family protein</fullName>
    </submittedName>
</protein>
<dbReference type="GO" id="GO:0009279">
    <property type="term" value="C:cell outer membrane"/>
    <property type="evidence" value="ECO:0007669"/>
    <property type="project" value="UniProtKB-SubCell"/>
</dbReference>
<evidence type="ECO:0000256" key="1">
    <source>
        <dbReference type="ARBA" id="ARBA00004442"/>
    </source>
</evidence>
<proteinExistence type="predicted"/>
<gene>
    <name evidence="7" type="ORF">FHP91_01905</name>
</gene>
<feature type="compositionally biased region" description="Basic and acidic residues" evidence="5">
    <location>
        <begin position="199"/>
        <end position="211"/>
    </location>
</feature>
<dbReference type="Gene3D" id="3.30.1330.60">
    <property type="entry name" value="OmpA-like domain"/>
    <property type="match status" value="1"/>
</dbReference>
<keyword evidence="2 4" id="KW-0472">Membrane</keyword>
<accession>A0A557R2U2</accession>
<evidence type="ECO:0000256" key="2">
    <source>
        <dbReference type="ARBA" id="ARBA00023136"/>
    </source>
</evidence>
<dbReference type="InterPro" id="IPR036737">
    <property type="entry name" value="OmpA-like_sf"/>
</dbReference>
<name>A0A557R2U2_9RHOO</name>
<comment type="subcellular location">
    <subcellularLocation>
        <location evidence="1">Cell outer membrane</location>
    </subcellularLocation>
</comment>
<comment type="caution">
    <text evidence="7">The sequence shown here is derived from an EMBL/GenBank/DDBJ whole genome shotgun (WGS) entry which is preliminary data.</text>
</comment>
<keyword evidence="8" id="KW-1185">Reference proteome</keyword>
<dbReference type="AlphaFoldDB" id="A0A557R2U2"/>
<evidence type="ECO:0000259" key="6">
    <source>
        <dbReference type="PROSITE" id="PS51123"/>
    </source>
</evidence>
<dbReference type="PANTHER" id="PTHR30329:SF21">
    <property type="entry name" value="LIPOPROTEIN YIAD-RELATED"/>
    <property type="match status" value="1"/>
</dbReference>
<evidence type="ECO:0000313" key="7">
    <source>
        <dbReference type="EMBL" id="TVO59490.1"/>
    </source>
</evidence>
<dbReference type="PRINTS" id="PR01021">
    <property type="entry name" value="OMPADOMAIN"/>
</dbReference>
<sequence length="217" mass="22693">MMRAQLEYSRRRWPWAVESPVSQARTPIFTRHEVLSMKSSLIAIALSACLLSACATAPQSSGEPAAPAAAPRAEPGKTPMQLLSAEADGLKDVGLGVEALGDGLRVTLPGAMSFKSGRSELNADAADALDRLAGVLNTVPQVHARVVGHTDSAGDGAYNQTLSEARAAAVARALIERGVAEERLSSEGRGEDEPVADNGSREGRASNRRVELVIGAK</sequence>
<evidence type="ECO:0000256" key="4">
    <source>
        <dbReference type="PROSITE-ProRule" id="PRU00473"/>
    </source>
</evidence>
<dbReference type="InterPro" id="IPR006665">
    <property type="entry name" value="OmpA-like"/>
</dbReference>
<evidence type="ECO:0000256" key="3">
    <source>
        <dbReference type="ARBA" id="ARBA00023237"/>
    </source>
</evidence>
<dbReference type="SUPFAM" id="SSF103088">
    <property type="entry name" value="OmpA-like"/>
    <property type="match status" value="1"/>
</dbReference>
<feature type="region of interest" description="Disordered" evidence="5">
    <location>
        <begin position="181"/>
        <end position="217"/>
    </location>
</feature>
<dbReference type="OrthoDB" id="345640at2"/>
<dbReference type="EMBL" id="VMNK01000002">
    <property type="protein sequence ID" value="TVO59490.1"/>
    <property type="molecule type" value="Genomic_DNA"/>
</dbReference>
<dbReference type="InterPro" id="IPR006664">
    <property type="entry name" value="OMP_bac"/>
</dbReference>
<dbReference type="Proteomes" id="UP000319502">
    <property type="component" value="Unassembled WGS sequence"/>
</dbReference>
<keyword evidence="3" id="KW-0998">Cell outer membrane</keyword>
<organism evidence="7 8">
    <name type="scientific">Denitromonas halophila</name>
    <dbReference type="NCBI Taxonomy" id="1629404"/>
    <lineage>
        <taxon>Bacteria</taxon>
        <taxon>Pseudomonadati</taxon>
        <taxon>Pseudomonadota</taxon>
        <taxon>Betaproteobacteria</taxon>
        <taxon>Rhodocyclales</taxon>
        <taxon>Zoogloeaceae</taxon>
        <taxon>Denitromonas</taxon>
    </lineage>
</organism>
<dbReference type="Pfam" id="PF00691">
    <property type="entry name" value="OmpA"/>
    <property type="match status" value="1"/>
</dbReference>
<dbReference type="PANTHER" id="PTHR30329">
    <property type="entry name" value="STATOR ELEMENT OF FLAGELLAR MOTOR COMPLEX"/>
    <property type="match status" value="1"/>
</dbReference>
<evidence type="ECO:0000256" key="5">
    <source>
        <dbReference type="SAM" id="MobiDB-lite"/>
    </source>
</evidence>